<reference evidence="1 2" key="1">
    <citation type="journal article" date="2024" name="Microbiol. Immunol.">
        <title>Discovery of a novel spotted fever group Rickettsia, 'Candidatus Rickettsia kedanie,' in unfed larval chigger mites, Leptotrombidium scutellare.</title>
        <authorList>
            <person name="Ogawa M."/>
            <person name="Matsutani M."/>
            <person name="Katayama T."/>
            <person name="Takada N."/>
            <person name="Noda S."/>
            <person name="Takahashi M."/>
            <person name="Kageyama D."/>
            <person name="Hanaoka N."/>
            <person name="Ebihara H."/>
        </authorList>
    </citation>
    <scope>NUCLEOTIDE SEQUENCE [LARGE SCALE GENOMIC DNA]</scope>
    <source>
        <strain evidence="1 2">KNCP2-13</strain>
    </source>
</reference>
<accession>A0ABP9TWD8</accession>
<gene>
    <name evidence="1" type="ORF">KNCP2_12880</name>
</gene>
<organism evidence="1 2">
    <name type="scientific">Candidatus Rickettsia kedanie</name>
    <dbReference type="NCBI Taxonomy" id="3115352"/>
    <lineage>
        <taxon>Bacteria</taxon>
        <taxon>Pseudomonadati</taxon>
        <taxon>Pseudomonadota</taxon>
        <taxon>Alphaproteobacteria</taxon>
        <taxon>Rickettsiales</taxon>
        <taxon>Rickettsiaceae</taxon>
        <taxon>Rickettsieae</taxon>
        <taxon>Rickettsia</taxon>
        <taxon>spotted fever group</taxon>
    </lineage>
</organism>
<evidence type="ECO:0000313" key="2">
    <source>
        <dbReference type="Proteomes" id="UP001628124"/>
    </source>
</evidence>
<keyword evidence="2" id="KW-1185">Reference proteome</keyword>
<protein>
    <submittedName>
        <fullName evidence="1">Uncharacterized protein</fullName>
    </submittedName>
</protein>
<dbReference type="RefSeq" id="WP_412708599.1">
    <property type="nucleotide sequence ID" value="NZ_BAABMM010000042.1"/>
</dbReference>
<evidence type="ECO:0000313" key="1">
    <source>
        <dbReference type="EMBL" id="GAA5253000.1"/>
    </source>
</evidence>
<dbReference type="EMBL" id="BAABMM010000042">
    <property type="protein sequence ID" value="GAA5253000.1"/>
    <property type="molecule type" value="Genomic_DNA"/>
</dbReference>
<dbReference type="Proteomes" id="UP001628124">
    <property type="component" value="Unassembled WGS sequence"/>
</dbReference>
<proteinExistence type="predicted"/>
<name>A0ABP9TWD8_9RICK</name>
<comment type="caution">
    <text evidence="1">The sequence shown here is derived from an EMBL/GenBank/DDBJ whole genome shotgun (WGS) entry which is preliminary data.</text>
</comment>
<sequence>MLNFLNNTALPKRFVSIDNRTTASDLPESFLHAIAENSCDINWKNIPLQKSPFQIINTQGLIQELNPKP</sequence>